<dbReference type="EMBL" id="CM004391">
    <property type="protein sequence ID" value="OAY49686.1"/>
    <property type="molecule type" value="Genomic_DNA"/>
</dbReference>
<gene>
    <name evidence="2" type="ORF">MANES_05G075100</name>
</gene>
<reference evidence="2" key="1">
    <citation type="submission" date="2016-02" db="EMBL/GenBank/DDBJ databases">
        <title>WGS assembly of Manihot esculenta.</title>
        <authorList>
            <person name="Bredeson J.V."/>
            <person name="Prochnik S.E."/>
            <person name="Lyons J.B."/>
            <person name="Schmutz J."/>
            <person name="Grimwood J."/>
            <person name="Vrebalov J."/>
            <person name="Bart R.S."/>
            <person name="Amuge T."/>
            <person name="Ferguson M.E."/>
            <person name="Green R."/>
            <person name="Putnam N."/>
            <person name="Stites J."/>
            <person name="Rounsley S."/>
            <person name="Rokhsar D.S."/>
        </authorList>
    </citation>
    <scope>NUCLEOTIDE SEQUENCE [LARGE SCALE GENOMIC DNA]</scope>
    <source>
        <tissue evidence="2">Leaf</tissue>
    </source>
</reference>
<feature type="region of interest" description="Disordered" evidence="1">
    <location>
        <begin position="1"/>
        <end position="34"/>
    </location>
</feature>
<proteinExistence type="predicted"/>
<accession>A0A2C9VU84</accession>
<dbReference type="AlphaFoldDB" id="A0A2C9VU84"/>
<feature type="compositionally biased region" description="Basic and acidic residues" evidence="1">
    <location>
        <begin position="24"/>
        <end position="34"/>
    </location>
</feature>
<organism evidence="2">
    <name type="scientific">Manihot esculenta</name>
    <name type="common">Cassava</name>
    <name type="synonym">Jatropha manihot</name>
    <dbReference type="NCBI Taxonomy" id="3983"/>
    <lineage>
        <taxon>Eukaryota</taxon>
        <taxon>Viridiplantae</taxon>
        <taxon>Streptophyta</taxon>
        <taxon>Embryophyta</taxon>
        <taxon>Tracheophyta</taxon>
        <taxon>Spermatophyta</taxon>
        <taxon>Magnoliopsida</taxon>
        <taxon>eudicotyledons</taxon>
        <taxon>Gunneridae</taxon>
        <taxon>Pentapetalae</taxon>
        <taxon>rosids</taxon>
        <taxon>fabids</taxon>
        <taxon>Malpighiales</taxon>
        <taxon>Euphorbiaceae</taxon>
        <taxon>Crotonoideae</taxon>
        <taxon>Manihoteae</taxon>
        <taxon>Manihot</taxon>
    </lineage>
</organism>
<sequence length="71" mass="7796">MVLLKGSRRTSLRGHRLDTSQAVDDSKVHPSEPRRTQACLARRLSSAILAPCSEMAVFFPTPNTDTTTPSK</sequence>
<name>A0A2C9VU84_MANES</name>
<feature type="compositionally biased region" description="Basic residues" evidence="1">
    <location>
        <begin position="1"/>
        <end position="14"/>
    </location>
</feature>
<evidence type="ECO:0000313" key="2">
    <source>
        <dbReference type="EMBL" id="OAY49686.1"/>
    </source>
</evidence>
<evidence type="ECO:0000256" key="1">
    <source>
        <dbReference type="SAM" id="MobiDB-lite"/>
    </source>
</evidence>
<protein>
    <submittedName>
        <fullName evidence="2">Uncharacterized protein</fullName>
    </submittedName>
</protein>